<dbReference type="RefSeq" id="XP_062623882.1">
    <property type="nucleotide sequence ID" value="XM_062767898.1"/>
</dbReference>
<sequence>MTSRLKHKLELENVNLKSAYLNESFVQIGTPLPALAESKRDKQEYVPLWEQEVRDEKGRRRFHGAFTGGFSAGYFNTRVEDFMDEEDLAQINDDRQLQNTETFRNDPFAGTQSLEGQSMSSALESLVIPAQASIGQKLLQKLGWRPGQGIGPRVTLRKLRIQEGKIGKLRVGMDVDPEDGGEASKHTYAPRDTRLLTFSAKDDKEGLGYEKGRGMGRLPAKRGVYGAGPGEDDEDDPYGVGGADDARHYAFDNGEEDDDTFVMGGPTPQPGSSKKSQADANHWHDGRRVLEGFELDPLGVPTDKWFAFPDIPEDWHPRPARVWGTTRKFDDSTAPVVEQEVIRGAPGRPLTHEQRGAALGEQPRVSEAKSVFEYISEKDRERLAAFAAAAKAGTAPPPPLSLEAEPELPPERATEVVIPPLSPRTASAALQGFMPYQDEPEKQERYRSYLTSQTHNTKHPNPQLLPSTKLDAINKELQDFAQSARIFRPMSYAMSSRFTSGSASLAASDMKQAKPGLHIFDASKGASLTFTKPENTEIEVKKDLTPREQAAQDGKHGQMTRIVKDFYPVKLVCKRFHVADPHPEGPPEGSGASTPSGTRPLSELPLPKNDASFESRFTHQGEPDRDDSPPPPETTERVPRSIAEVGMADDANQGRDTLTYTKPSIDIFKAIFADDSDDDDEDEASSKPAVKVTVSEEKPKDPYPVVEEKPVDYNTFKPVFRSAAAEDKDKDADKAQKKKDKKDKKKRKGVLSFDVGDEGEETAPREKPKKKSKLGRADVDKGEWVEKAPVAAPPAVAPTVAPADPLPASRSGSSSPTKAQSVTSSEVDAAPSPSATAMDVDDEAGSVMERKKAQRKSKLSKGSRLSFGGDDESDGTPFKQKKSLLSQSLKLASSPLASSAPTNAPASYSRDYIAELKAATPSRAARKQDNQEENGGDGLSQAARDKYASTIIEDTTAGIPDHVAVAAAKSRRKAALDAQRAGAEGEDFIALGGDRGPHPESRLMREEDEGDEGDEDLADYTEQNSRLYIGKQANKRAAARLKGEIGELIADREAEDESDEETREWEATIVARTGHSVYAEAEKKKKVQGYVSVPIPAIRPVPSISSAEARVAQRLAQLKAVKIQAEHDHETAARDISLLKEQDEDIRKQLTEVEGKREWVEGFREWVEVLGHFLEEKMPKLEDIEKDAAKYEKERSTMVVQRRAADDADDLSLFLGIPTATTPDSTTDESAANSDARRIRRIAREDRRARRRGVMAAAVPSDIDGLSTDSELDDETTDAFTASQHDLDREVESLLADVKAVDFRDPNQGIAVWFGDWRKRYPEEYNGAFGGLSLVQAWEFWARGEMVGWQPSRSDNPIESFRWFTSLYNYSRPKPEHADDDDMDLEPDVGEEGDLATEMVSKAVVPLFIKGLEVGAYDPYSTPQTRRSVDMVEVIGDLTGKESRKYISLVKAALGVFQAHVLELATAVSASGGPVAQRPPPYNPAARSAMQRYVRRRIKLVRNLLLWRRVAPTEVQDLVARVVSVVLRPVLARTWEGGGDDMAKRVLEVAGSVLPDNLAKFLQQGPQL</sequence>
<dbReference type="Proteomes" id="UP000827549">
    <property type="component" value="Chromosome 1"/>
</dbReference>
<dbReference type="Pfam" id="PF01585">
    <property type="entry name" value="G-patch"/>
    <property type="match status" value="1"/>
</dbReference>
<feature type="compositionally biased region" description="Polar residues" evidence="1">
    <location>
        <begin position="270"/>
        <end position="279"/>
    </location>
</feature>
<dbReference type="InterPro" id="IPR028211">
    <property type="entry name" value="Ntr2"/>
</dbReference>
<feature type="region of interest" description="Disordered" evidence="1">
    <location>
        <begin position="967"/>
        <end position="1028"/>
    </location>
</feature>
<feature type="region of interest" description="Disordered" evidence="1">
    <location>
        <begin position="342"/>
        <end position="363"/>
    </location>
</feature>
<evidence type="ECO:0000313" key="3">
    <source>
        <dbReference type="EMBL" id="WOO77850.1"/>
    </source>
</evidence>
<proteinExistence type="predicted"/>
<dbReference type="PANTHER" id="PTHR13384:SF19">
    <property type="entry name" value="G PATCH DOMAIN-CONTAINING PROTEIN 1"/>
    <property type="match status" value="1"/>
</dbReference>
<dbReference type="GeneID" id="87804663"/>
<feature type="region of interest" description="Disordered" evidence="1">
    <location>
        <begin position="220"/>
        <end position="281"/>
    </location>
</feature>
<feature type="compositionally biased region" description="Acidic residues" evidence="1">
    <location>
        <begin position="1006"/>
        <end position="1019"/>
    </location>
</feature>
<gene>
    <name evidence="3" type="primary">GPATCH1</name>
    <name evidence="3" type="ORF">LOC62_01G001407</name>
</gene>
<feature type="compositionally biased region" description="Basic and acidic residues" evidence="1">
    <location>
        <begin position="694"/>
        <end position="711"/>
    </location>
</feature>
<feature type="region of interest" description="Disordered" evidence="1">
    <location>
        <begin position="676"/>
        <end position="885"/>
    </location>
</feature>
<evidence type="ECO:0000259" key="2">
    <source>
        <dbReference type="PROSITE" id="PS50174"/>
    </source>
</evidence>
<dbReference type="Pfam" id="PF15458">
    <property type="entry name" value="NTR2"/>
    <property type="match status" value="1"/>
</dbReference>
<dbReference type="Pfam" id="PF07713">
    <property type="entry name" value="DUF1604"/>
    <property type="match status" value="1"/>
</dbReference>
<protein>
    <submittedName>
        <fullName evidence="3">G patch domain-containing protein 1</fullName>
    </submittedName>
</protein>
<feature type="compositionally biased region" description="Basic and acidic residues" evidence="1">
    <location>
        <begin position="611"/>
        <end position="639"/>
    </location>
</feature>
<feature type="compositionally biased region" description="Basic residues" evidence="1">
    <location>
        <begin position="852"/>
        <end position="861"/>
    </location>
</feature>
<dbReference type="PANTHER" id="PTHR13384">
    <property type="entry name" value="G PATCH DOMAIN-CONTAINING PROTEIN 1"/>
    <property type="match status" value="1"/>
</dbReference>
<feature type="domain" description="G-patch" evidence="2">
    <location>
        <begin position="131"/>
        <end position="212"/>
    </location>
</feature>
<dbReference type="GO" id="GO:0000390">
    <property type="term" value="P:spliceosomal complex disassembly"/>
    <property type="evidence" value="ECO:0007669"/>
    <property type="project" value="InterPro"/>
</dbReference>
<feature type="compositionally biased region" description="Polar residues" evidence="1">
    <location>
        <begin position="810"/>
        <end position="826"/>
    </location>
</feature>
<reference evidence="3" key="1">
    <citation type="submission" date="2023-10" db="EMBL/GenBank/DDBJ databases">
        <authorList>
            <person name="Noh H."/>
        </authorList>
    </citation>
    <scope>NUCLEOTIDE SEQUENCE</scope>
    <source>
        <strain evidence="3">DUCC4014</strain>
    </source>
</reference>
<feature type="compositionally biased region" description="Basic and acidic residues" evidence="1">
    <location>
        <begin position="724"/>
        <end position="735"/>
    </location>
</feature>
<feature type="compositionally biased region" description="Basic and acidic residues" evidence="1">
    <location>
        <begin position="995"/>
        <end position="1005"/>
    </location>
</feature>
<dbReference type="GO" id="GO:0071008">
    <property type="term" value="C:U2-type post-mRNA release spliceosomal complex"/>
    <property type="evidence" value="ECO:0007669"/>
    <property type="project" value="InterPro"/>
</dbReference>
<feature type="region of interest" description="Disordered" evidence="1">
    <location>
        <begin position="919"/>
        <end position="942"/>
    </location>
</feature>
<dbReference type="PROSITE" id="PS50174">
    <property type="entry name" value="G_PATCH"/>
    <property type="match status" value="1"/>
</dbReference>
<feature type="compositionally biased region" description="Basic and acidic residues" evidence="1">
    <location>
        <begin position="775"/>
        <end position="786"/>
    </location>
</feature>
<feature type="region of interest" description="Disordered" evidence="1">
    <location>
        <begin position="578"/>
        <end position="659"/>
    </location>
</feature>
<dbReference type="Pfam" id="PF26093">
    <property type="entry name" value="HTH_TGH"/>
    <property type="match status" value="1"/>
</dbReference>
<dbReference type="GO" id="GO:0003723">
    <property type="term" value="F:RNA binding"/>
    <property type="evidence" value="ECO:0007669"/>
    <property type="project" value="TreeGrafter"/>
</dbReference>
<feature type="compositionally biased region" description="Low complexity" evidence="1">
    <location>
        <begin position="797"/>
        <end position="808"/>
    </location>
</feature>
<name>A0AAF1BHP6_9TREE</name>
<dbReference type="InterPro" id="IPR011666">
    <property type="entry name" value="DUF1604"/>
</dbReference>
<evidence type="ECO:0000256" key="1">
    <source>
        <dbReference type="SAM" id="MobiDB-lite"/>
    </source>
</evidence>
<keyword evidence="4" id="KW-1185">Reference proteome</keyword>
<dbReference type="InterPro" id="IPR000467">
    <property type="entry name" value="G_patch_dom"/>
</dbReference>
<feature type="compositionally biased region" description="Basic residues" evidence="1">
    <location>
        <begin position="736"/>
        <end position="749"/>
    </location>
</feature>
<organism evidence="3 4">
    <name type="scientific">Vanrija pseudolonga</name>
    <dbReference type="NCBI Taxonomy" id="143232"/>
    <lineage>
        <taxon>Eukaryota</taxon>
        <taxon>Fungi</taxon>
        <taxon>Dikarya</taxon>
        <taxon>Basidiomycota</taxon>
        <taxon>Agaricomycotina</taxon>
        <taxon>Tremellomycetes</taxon>
        <taxon>Trichosporonales</taxon>
        <taxon>Trichosporonaceae</taxon>
        <taxon>Vanrija</taxon>
    </lineage>
</organism>
<accession>A0AAF1BHP6</accession>
<evidence type="ECO:0000313" key="4">
    <source>
        <dbReference type="Proteomes" id="UP000827549"/>
    </source>
</evidence>
<dbReference type="EMBL" id="CP086714">
    <property type="protein sequence ID" value="WOO77850.1"/>
    <property type="molecule type" value="Genomic_DNA"/>
</dbReference>